<feature type="compositionally biased region" description="Basic residues" evidence="1">
    <location>
        <begin position="91"/>
        <end position="108"/>
    </location>
</feature>
<sequence length="108" mass="12031">MEFRPPIRTSEEWEADLGRQVRQLRLRQNRTQSDLAGAANISLSALKTLELGHGSSVRTLISVARALDRSDWLTALAPPEPSVSPMQLLKERKKQATSVRKRATAKAL</sequence>
<dbReference type="CDD" id="cd00093">
    <property type="entry name" value="HTH_XRE"/>
    <property type="match status" value="1"/>
</dbReference>
<dbReference type="EMBL" id="MLJW01001306">
    <property type="protein sequence ID" value="OIQ78934.1"/>
    <property type="molecule type" value="Genomic_DNA"/>
</dbReference>
<feature type="region of interest" description="Disordered" evidence="1">
    <location>
        <begin position="83"/>
        <end position="108"/>
    </location>
</feature>
<gene>
    <name evidence="3" type="ORF">GALL_393530</name>
</gene>
<dbReference type="AlphaFoldDB" id="A0A1J5Q5K4"/>
<protein>
    <submittedName>
        <fullName evidence="3">Anaerobic benzoate catabolism transcriptional regulator</fullName>
    </submittedName>
</protein>
<comment type="caution">
    <text evidence="3">The sequence shown here is derived from an EMBL/GenBank/DDBJ whole genome shotgun (WGS) entry which is preliminary data.</text>
</comment>
<accession>A0A1J5Q5K4</accession>
<proteinExistence type="predicted"/>
<dbReference type="GO" id="GO:0003677">
    <property type="term" value="F:DNA binding"/>
    <property type="evidence" value="ECO:0007669"/>
    <property type="project" value="InterPro"/>
</dbReference>
<dbReference type="InterPro" id="IPR001387">
    <property type="entry name" value="Cro/C1-type_HTH"/>
</dbReference>
<evidence type="ECO:0000259" key="2">
    <source>
        <dbReference type="PROSITE" id="PS50943"/>
    </source>
</evidence>
<dbReference type="InterPro" id="IPR010982">
    <property type="entry name" value="Lambda_DNA-bd_dom_sf"/>
</dbReference>
<name>A0A1J5Q5K4_9ZZZZ</name>
<dbReference type="Gene3D" id="1.10.260.40">
    <property type="entry name" value="lambda repressor-like DNA-binding domains"/>
    <property type="match status" value="1"/>
</dbReference>
<dbReference type="PROSITE" id="PS50943">
    <property type="entry name" value="HTH_CROC1"/>
    <property type="match status" value="1"/>
</dbReference>
<evidence type="ECO:0000313" key="3">
    <source>
        <dbReference type="EMBL" id="OIQ78934.1"/>
    </source>
</evidence>
<dbReference type="SMART" id="SM00530">
    <property type="entry name" value="HTH_XRE"/>
    <property type="match status" value="1"/>
</dbReference>
<evidence type="ECO:0000256" key="1">
    <source>
        <dbReference type="SAM" id="MobiDB-lite"/>
    </source>
</evidence>
<reference evidence="3" key="1">
    <citation type="submission" date="2016-10" db="EMBL/GenBank/DDBJ databases">
        <title>Sequence of Gallionella enrichment culture.</title>
        <authorList>
            <person name="Poehlein A."/>
            <person name="Muehling M."/>
            <person name="Daniel R."/>
        </authorList>
    </citation>
    <scope>NUCLEOTIDE SEQUENCE</scope>
</reference>
<organism evidence="3">
    <name type="scientific">mine drainage metagenome</name>
    <dbReference type="NCBI Taxonomy" id="410659"/>
    <lineage>
        <taxon>unclassified sequences</taxon>
        <taxon>metagenomes</taxon>
        <taxon>ecological metagenomes</taxon>
    </lineage>
</organism>
<dbReference type="SUPFAM" id="SSF47413">
    <property type="entry name" value="lambda repressor-like DNA-binding domains"/>
    <property type="match status" value="1"/>
</dbReference>
<dbReference type="Pfam" id="PF01381">
    <property type="entry name" value="HTH_3"/>
    <property type="match status" value="1"/>
</dbReference>
<feature type="domain" description="HTH cro/C1-type" evidence="2">
    <location>
        <begin position="21"/>
        <end position="73"/>
    </location>
</feature>